<evidence type="ECO:0000256" key="4">
    <source>
        <dbReference type="ARBA" id="ARBA00023136"/>
    </source>
</evidence>
<dbReference type="GO" id="GO:0022857">
    <property type="term" value="F:transmembrane transporter activity"/>
    <property type="evidence" value="ECO:0007669"/>
    <property type="project" value="InterPro"/>
</dbReference>
<feature type="domain" description="Major facilitator superfamily (MFS) profile" evidence="6">
    <location>
        <begin position="1"/>
        <end position="154"/>
    </location>
</feature>
<gene>
    <name evidence="7" type="ORF">AVDCRST_MAG74-975</name>
</gene>
<proteinExistence type="predicted"/>
<dbReference type="InterPro" id="IPR020846">
    <property type="entry name" value="MFS_dom"/>
</dbReference>
<organism evidence="7">
    <name type="scientific">uncultured Pyrinomonadaceae bacterium</name>
    <dbReference type="NCBI Taxonomy" id="2283094"/>
    <lineage>
        <taxon>Bacteria</taxon>
        <taxon>Pseudomonadati</taxon>
        <taxon>Acidobacteriota</taxon>
        <taxon>Blastocatellia</taxon>
        <taxon>Blastocatellales</taxon>
        <taxon>Pyrinomonadaceae</taxon>
        <taxon>environmental samples</taxon>
    </lineage>
</organism>
<dbReference type="PANTHER" id="PTHR23518:SF2">
    <property type="entry name" value="MAJOR FACILITATOR SUPERFAMILY TRANSPORTER"/>
    <property type="match status" value="1"/>
</dbReference>
<accession>A0A6J4NKG0</accession>
<reference evidence="7" key="1">
    <citation type="submission" date="2020-02" db="EMBL/GenBank/DDBJ databases">
        <authorList>
            <person name="Meier V. D."/>
        </authorList>
    </citation>
    <scope>NUCLEOTIDE SEQUENCE</scope>
    <source>
        <strain evidence="7">AVDCRST_MAG74</strain>
    </source>
</reference>
<comment type="subcellular location">
    <subcellularLocation>
        <location evidence="1">Membrane</location>
        <topology evidence="1">Multi-pass membrane protein</topology>
    </subcellularLocation>
</comment>
<dbReference type="PANTHER" id="PTHR23518">
    <property type="entry name" value="C-METHYLTRANSFERASE"/>
    <property type="match status" value="1"/>
</dbReference>
<feature type="transmembrane region" description="Helical" evidence="5">
    <location>
        <begin position="102"/>
        <end position="122"/>
    </location>
</feature>
<evidence type="ECO:0000313" key="7">
    <source>
        <dbReference type="EMBL" id="CAA9390813.1"/>
    </source>
</evidence>
<dbReference type="InterPro" id="IPR036259">
    <property type="entry name" value="MFS_trans_sf"/>
</dbReference>
<keyword evidence="3 5" id="KW-1133">Transmembrane helix</keyword>
<dbReference type="Pfam" id="PF07690">
    <property type="entry name" value="MFS_1"/>
    <property type="match status" value="1"/>
</dbReference>
<dbReference type="SUPFAM" id="SSF103473">
    <property type="entry name" value="MFS general substrate transporter"/>
    <property type="match status" value="1"/>
</dbReference>
<dbReference type="PROSITE" id="PS00216">
    <property type="entry name" value="SUGAR_TRANSPORT_1"/>
    <property type="match status" value="1"/>
</dbReference>
<keyword evidence="4 5" id="KW-0472">Membrane</keyword>
<feature type="transmembrane region" description="Helical" evidence="5">
    <location>
        <begin position="129"/>
        <end position="148"/>
    </location>
</feature>
<name>A0A6J4NKG0_9BACT</name>
<protein>
    <recommendedName>
        <fullName evidence="6">Major facilitator superfamily (MFS) profile domain-containing protein</fullName>
    </recommendedName>
</protein>
<dbReference type="EMBL" id="CADCUR010000078">
    <property type="protein sequence ID" value="CAA9390813.1"/>
    <property type="molecule type" value="Genomic_DNA"/>
</dbReference>
<evidence type="ECO:0000256" key="1">
    <source>
        <dbReference type="ARBA" id="ARBA00004141"/>
    </source>
</evidence>
<dbReference type="Gene3D" id="1.20.1250.20">
    <property type="entry name" value="MFS general substrate transporter like domains"/>
    <property type="match status" value="1"/>
</dbReference>
<dbReference type="AlphaFoldDB" id="A0A6J4NKG0"/>
<sequence>MTNVIGASLAEYGILVAIQMTTAILVYIPSAKLADRIGRKPFVIATFLCFALFPLAVVLASNFATLVLAFIIGGLREIGEPSRKAMIVDFAEPSSRGRSVGLYYLVRSLSITPAALLGGLLWKHAPQTPFVTASVIGLVGTIVFAVTVEERYAG</sequence>
<dbReference type="PROSITE" id="PS50850">
    <property type="entry name" value="MFS"/>
    <property type="match status" value="1"/>
</dbReference>
<feature type="transmembrane region" description="Helical" evidence="5">
    <location>
        <begin position="42"/>
        <end position="72"/>
    </location>
</feature>
<evidence type="ECO:0000256" key="2">
    <source>
        <dbReference type="ARBA" id="ARBA00022692"/>
    </source>
</evidence>
<evidence type="ECO:0000256" key="3">
    <source>
        <dbReference type="ARBA" id="ARBA00022989"/>
    </source>
</evidence>
<dbReference type="GO" id="GO:0016020">
    <property type="term" value="C:membrane"/>
    <property type="evidence" value="ECO:0007669"/>
    <property type="project" value="UniProtKB-SubCell"/>
</dbReference>
<dbReference type="InterPro" id="IPR005829">
    <property type="entry name" value="Sugar_transporter_CS"/>
</dbReference>
<dbReference type="InterPro" id="IPR011701">
    <property type="entry name" value="MFS"/>
</dbReference>
<keyword evidence="2 5" id="KW-0812">Transmembrane</keyword>
<evidence type="ECO:0000259" key="6">
    <source>
        <dbReference type="PROSITE" id="PS50850"/>
    </source>
</evidence>
<feature type="transmembrane region" description="Helical" evidence="5">
    <location>
        <begin position="12"/>
        <end position="30"/>
    </location>
</feature>
<evidence type="ECO:0000256" key="5">
    <source>
        <dbReference type="SAM" id="Phobius"/>
    </source>
</evidence>